<proteinExistence type="predicted"/>
<organism evidence="1 2">
    <name type="scientific">Bacillus spongiae</name>
    <dbReference type="NCBI Taxonomy" id="2683610"/>
    <lineage>
        <taxon>Bacteria</taxon>
        <taxon>Bacillati</taxon>
        <taxon>Bacillota</taxon>
        <taxon>Bacilli</taxon>
        <taxon>Bacillales</taxon>
        <taxon>Bacillaceae</taxon>
        <taxon>Bacillus</taxon>
    </lineage>
</organism>
<reference evidence="1 2" key="1">
    <citation type="journal article" date="2018" name="J. Microbiol.">
        <title>Bacillus spongiae sp. nov., isolated from sponge of Jeju Island.</title>
        <authorList>
            <person name="Lee G.E."/>
            <person name="Im W.T."/>
            <person name="Park J.S."/>
        </authorList>
    </citation>
    <scope>NUCLEOTIDE SEQUENCE [LARGE SCALE GENOMIC DNA]</scope>
    <source>
        <strain evidence="1 2">135PIL107-10</strain>
    </source>
</reference>
<dbReference type="Proteomes" id="UP001312865">
    <property type="component" value="Unassembled WGS sequence"/>
</dbReference>
<name>A0ABU8HFF6_9BACI</name>
<dbReference type="EMBL" id="JBBAXC010000009">
    <property type="protein sequence ID" value="MEI5907864.1"/>
    <property type="molecule type" value="Genomic_DNA"/>
</dbReference>
<keyword evidence="2" id="KW-1185">Reference proteome</keyword>
<protein>
    <submittedName>
        <fullName evidence="1">Uncharacterized protein</fullName>
    </submittedName>
</protein>
<comment type="caution">
    <text evidence="1">The sequence shown here is derived from an EMBL/GenBank/DDBJ whole genome shotgun (WGS) entry which is preliminary data.</text>
</comment>
<evidence type="ECO:0000313" key="1">
    <source>
        <dbReference type="EMBL" id="MEI5907864.1"/>
    </source>
</evidence>
<dbReference type="RefSeq" id="WP_336587299.1">
    <property type="nucleotide sequence ID" value="NZ_JBBAXC010000009.1"/>
</dbReference>
<sequence length="107" mass="12958">MREQLNRFIHAYELRPHVQQLMPHSPFCLLLQTEEETWFLKWQEKKVEILSEYNHQPNITLIGSQENFTVLFSARQKLSTLVTLELLNYNGRYRDYLRMESILWLCG</sequence>
<gene>
    <name evidence="1" type="ORF">WAK64_12445</name>
</gene>
<evidence type="ECO:0000313" key="2">
    <source>
        <dbReference type="Proteomes" id="UP001312865"/>
    </source>
</evidence>
<accession>A0ABU8HFF6</accession>